<dbReference type="EMBL" id="CP015607">
    <property type="protein sequence ID" value="APT46069.1"/>
    <property type="molecule type" value="Genomic_DNA"/>
</dbReference>
<name>A0A1L6ZHS5_BACIA</name>
<sequence length="200" mass="21830">MAITLEKGQRIDLTKGKTGLTNILVGLGWDPVSQGGGFLGKLFGGGGGADVDCDASVLMLKNDKFTENKDLIYFGNLKSKCGSVEHTGDNLTGEGDGDDEQVLVNLSKVPGNVNKLVFVVNIYDALRRNQHFGMIQNAYIRIVDRSNNQELVKCNLKDDYAGKTSLIVGELYRHENEWKFAALGNGTNDAKLADITRNYI</sequence>
<dbReference type="PANTHER" id="PTHR32097:SF15">
    <property type="entry name" value="STRESS RESPONSE PROTEIN SCP2"/>
    <property type="match status" value="1"/>
</dbReference>
<proteinExistence type="predicted"/>
<accession>A0A1L6ZHS5</accession>
<dbReference type="InterPro" id="IPR003325">
    <property type="entry name" value="TerD"/>
</dbReference>
<gene>
    <name evidence="2" type="ORF">BSA145_09300</name>
</gene>
<evidence type="ECO:0000259" key="1">
    <source>
        <dbReference type="Pfam" id="PF02342"/>
    </source>
</evidence>
<organism evidence="2 3">
    <name type="scientific">Bacillus safensis</name>
    <dbReference type="NCBI Taxonomy" id="561879"/>
    <lineage>
        <taxon>Bacteria</taxon>
        <taxon>Bacillati</taxon>
        <taxon>Bacillota</taxon>
        <taxon>Bacilli</taxon>
        <taxon>Bacillales</taxon>
        <taxon>Bacillaceae</taxon>
        <taxon>Bacillus</taxon>
    </lineage>
</organism>
<evidence type="ECO:0000313" key="3">
    <source>
        <dbReference type="Proteomes" id="UP000185426"/>
    </source>
</evidence>
<reference evidence="2 3" key="1">
    <citation type="submission" date="2016-05" db="EMBL/GenBank/DDBJ databases">
        <title>Complete Genome and Methylome Analysis of Psychrotrophic Bacterial Isolates from Antarctic Lake Untersee.</title>
        <authorList>
            <person name="Fomenkov A."/>
            <person name="Akimov V.N."/>
            <person name="Vasilyeva L.V."/>
            <person name="Andersen D."/>
            <person name="Vincze T."/>
            <person name="Roberts R.J."/>
        </authorList>
    </citation>
    <scope>NUCLEOTIDE SEQUENCE [LARGE SCALE GENOMIC DNA]</scope>
    <source>
        <strain evidence="2 3">U14-5</strain>
    </source>
</reference>
<dbReference type="InterPro" id="IPR051324">
    <property type="entry name" value="Stress/Tellurium_Resist"/>
</dbReference>
<dbReference type="Gene3D" id="2.60.60.30">
    <property type="entry name" value="sav2460 like domains"/>
    <property type="match status" value="1"/>
</dbReference>
<dbReference type="Proteomes" id="UP000185426">
    <property type="component" value="Chromosome"/>
</dbReference>
<dbReference type="AlphaFoldDB" id="A0A1L6ZHS5"/>
<dbReference type="PANTHER" id="PTHR32097">
    <property type="entry name" value="CAMP-BINDING PROTEIN 1-RELATED"/>
    <property type="match status" value="1"/>
</dbReference>
<dbReference type="CDD" id="cd06974">
    <property type="entry name" value="TerD_like"/>
    <property type="match status" value="1"/>
</dbReference>
<feature type="domain" description="TerD" evidence="1">
    <location>
        <begin position="1"/>
        <end position="199"/>
    </location>
</feature>
<dbReference type="Pfam" id="PF02342">
    <property type="entry name" value="TerD"/>
    <property type="match status" value="1"/>
</dbReference>
<evidence type="ECO:0000313" key="2">
    <source>
        <dbReference type="EMBL" id="APT46069.1"/>
    </source>
</evidence>
<protein>
    <submittedName>
        <fullName evidence="2">Stress protein</fullName>
    </submittedName>
</protein>
<dbReference type="RefSeq" id="WP_075622280.1">
    <property type="nucleotide sequence ID" value="NZ_CP015607.1"/>
</dbReference>